<dbReference type="PRINTS" id="PR00111">
    <property type="entry name" value="ABHYDROLASE"/>
</dbReference>
<name>A0ABQ4NPE7_9RHOB</name>
<evidence type="ECO:0000313" key="3">
    <source>
        <dbReference type="Proteomes" id="UP000786693"/>
    </source>
</evidence>
<accession>A0ABQ4NPE7</accession>
<dbReference type="EMBL" id="BPFH01000005">
    <property type="protein sequence ID" value="GIT96292.1"/>
    <property type="molecule type" value="Genomic_DNA"/>
</dbReference>
<reference evidence="2 3" key="1">
    <citation type="submission" date="2021-05" db="EMBL/GenBank/DDBJ databases">
        <title>Bacteria Genome sequencing.</title>
        <authorList>
            <person name="Takabe Y."/>
            <person name="Nakajima Y."/>
            <person name="Suzuki S."/>
            <person name="Shiozaki T."/>
        </authorList>
    </citation>
    <scope>NUCLEOTIDE SEQUENCE [LARGE SCALE GENOMIC DNA]</scope>
    <source>
        <strain evidence="2 3">AI_62</strain>
    </source>
</reference>
<proteinExistence type="predicted"/>
<dbReference type="RefSeq" id="WP_220749785.1">
    <property type="nucleotide sequence ID" value="NZ_BPFH01000005.1"/>
</dbReference>
<dbReference type="InterPro" id="IPR029058">
    <property type="entry name" value="AB_hydrolase_fold"/>
</dbReference>
<protein>
    <recommendedName>
        <fullName evidence="1">AB hydrolase-1 domain-containing protein</fullName>
    </recommendedName>
</protein>
<evidence type="ECO:0000313" key="2">
    <source>
        <dbReference type="EMBL" id="GIT96292.1"/>
    </source>
</evidence>
<dbReference type="InterPro" id="IPR000073">
    <property type="entry name" value="AB_hydrolase_1"/>
</dbReference>
<dbReference type="Gene3D" id="3.40.50.1820">
    <property type="entry name" value="alpha/beta hydrolase"/>
    <property type="match status" value="1"/>
</dbReference>
<evidence type="ECO:0000259" key="1">
    <source>
        <dbReference type="Pfam" id="PF00561"/>
    </source>
</evidence>
<gene>
    <name evidence="2" type="ORF">JANAI62_29150</name>
</gene>
<dbReference type="SUPFAM" id="SSF53474">
    <property type="entry name" value="alpha/beta-Hydrolases"/>
    <property type="match status" value="1"/>
</dbReference>
<keyword evidence="3" id="KW-1185">Reference proteome</keyword>
<sequence length="253" mass="27054">MLAHRIIGAPSGRPVLFLHPGNTTGDAWGDLIADLPGVRGICPDLPGFGGSRSTPLTDFADSADHLADLLRAERLGPLPVVGYSLGGYTGFMLALRHPDLVEKACLTSFQVMPLCGGWWIVPFLNVVSPLMTLQFMRKRAFRSLGVPQSGSWAVSPKSPCTAATLRQIGRLAVRFDVRGHVAQVEPPLLVLAGEEELPSILDSVRLIAGGAPRARGAIAPGGHGWPATHADLFAKVVHAWLRDDPLPEVLRHV</sequence>
<dbReference type="Proteomes" id="UP000786693">
    <property type="component" value="Unassembled WGS sequence"/>
</dbReference>
<organism evidence="2 3">
    <name type="scientific">Jannaschia pagri</name>
    <dbReference type="NCBI Taxonomy" id="2829797"/>
    <lineage>
        <taxon>Bacteria</taxon>
        <taxon>Pseudomonadati</taxon>
        <taxon>Pseudomonadota</taxon>
        <taxon>Alphaproteobacteria</taxon>
        <taxon>Rhodobacterales</taxon>
        <taxon>Roseobacteraceae</taxon>
        <taxon>Jannaschia</taxon>
    </lineage>
</organism>
<comment type="caution">
    <text evidence="2">The sequence shown here is derived from an EMBL/GenBank/DDBJ whole genome shotgun (WGS) entry which is preliminary data.</text>
</comment>
<dbReference type="Pfam" id="PF00561">
    <property type="entry name" value="Abhydrolase_1"/>
    <property type="match status" value="1"/>
</dbReference>
<dbReference type="PANTHER" id="PTHR43798">
    <property type="entry name" value="MONOACYLGLYCEROL LIPASE"/>
    <property type="match status" value="1"/>
</dbReference>
<feature type="domain" description="AB hydrolase-1" evidence="1">
    <location>
        <begin position="14"/>
        <end position="108"/>
    </location>
</feature>
<dbReference type="InterPro" id="IPR050266">
    <property type="entry name" value="AB_hydrolase_sf"/>
</dbReference>